<evidence type="ECO:0000256" key="4">
    <source>
        <dbReference type="ARBA" id="ARBA00022989"/>
    </source>
</evidence>
<gene>
    <name evidence="7" type="ORF">GA0061102_100217</name>
</gene>
<dbReference type="OrthoDB" id="9804361at2"/>
<dbReference type="InterPro" id="IPR001851">
    <property type="entry name" value="ABC_transp_permease"/>
</dbReference>
<feature type="transmembrane region" description="Helical" evidence="6">
    <location>
        <begin position="105"/>
        <end position="124"/>
    </location>
</feature>
<feature type="transmembrane region" description="Helical" evidence="6">
    <location>
        <begin position="82"/>
        <end position="99"/>
    </location>
</feature>
<feature type="transmembrane region" description="Helical" evidence="6">
    <location>
        <begin position="26"/>
        <end position="47"/>
    </location>
</feature>
<keyword evidence="4 6" id="KW-1133">Transmembrane helix</keyword>
<reference evidence="8" key="1">
    <citation type="submission" date="2016-08" db="EMBL/GenBank/DDBJ databases">
        <authorList>
            <person name="Varghese N."/>
            <person name="Submissions Spin"/>
        </authorList>
    </citation>
    <scope>NUCLEOTIDE SEQUENCE [LARGE SCALE GENOMIC DNA]</scope>
    <source>
        <strain evidence="8">HAMBI 2971</strain>
    </source>
</reference>
<evidence type="ECO:0000256" key="5">
    <source>
        <dbReference type="ARBA" id="ARBA00023136"/>
    </source>
</evidence>
<name>A0A1C3U5V5_9HYPH</name>
<feature type="transmembrane region" description="Helical" evidence="6">
    <location>
        <begin position="294"/>
        <end position="313"/>
    </location>
</feature>
<evidence type="ECO:0000256" key="1">
    <source>
        <dbReference type="ARBA" id="ARBA00004651"/>
    </source>
</evidence>
<dbReference type="RefSeq" id="WP_092843741.1">
    <property type="nucleotide sequence ID" value="NZ_FMAH01000002.1"/>
</dbReference>
<keyword evidence="2" id="KW-1003">Cell membrane</keyword>
<feature type="transmembrane region" description="Helical" evidence="6">
    <location>
        <begin position="53"/>
        <end position="75"/>
    </location>
</feature>
<feature type="transmembrane region" description="Helical" evidence="6">
    <location>
        <begin position="131"/>
        <end position="153"/>
    </location>
</feature>
<evidence type="ECO:0000313" key="7">
    <source>
        <dbReference type="EMBL" id="SCB10836.1"/>
    </source>
</evidence>
<dbReference type="Proteomes" id="UP000199435">
    <property type="component" value="Unassembled WGS sequence"/>
</dbReference>
<proteinExistence type="predicted"/>
<dbReference type="InterPro" id="IPR043428">
    <property type="entry name" value="LivM-like"/>
</dbReference>
<evidence type="ECO:0000313" key="8">
    <source>
        <dbReference type="Proteomes" id="UP000199435"/>
    </source>
</evidence>
<organism evidence="7 8">
    <name type="scientific">Rhizobium miluonense</name>
    <dbReference type="NCBI Taxonomy" id="411945"/>
    <lineage>
        <taxon>Bacteria</taxon>
        <taxon>Pseudomonadati</taxon>
        <taxon>Pseudomonadota</taxon>
        <taxon>Alphaproteobacteria</taxon>
        <taxon>Hyphomicrobiales</taxon>
        <taxon>Rhizobiaceae</taxon>
        <taxon>Rhizobium/Agrobacterium group</taxon>
        <taxon>Rhizobium</taxon>
    </lineage>
</organism>
<keyword evidence="8" id="KW-1185">Reference proteome</keyword>
<dbReference type="PANTHER" id="PTHR30482:SF17">
    <property type="entry name" value="ABC TRANSPORTER ATP-BINDING PROTEIN"/>
    <property type="match status" value="1"/>
</dbReference>
<feature type="transmembrane region" description="Helical" evidence="6">
    <location>
        <begin position="173"/>
        <end position="194"/>
    </location>
</feature>
<dbReference type="STRING" id="411945.GA0061102_100217"/>
<dbReference type="PANTHER" id="PTHR30482">
    <property type="entry name" value="HIGH-AFFINITY BRANCHED-CHAIN AMINO ACID TRANSPORT SYSTEM PERMEASE"/>
    <property type="match status" value="1"/>
</dbReference>
<dbReference type="AlphaFoldDB" id="A0A1C3U5V5"/>
<accession>A0A1C3U5V5</accession>
<dbReference type="GO" id="GO:0015658">
    <property type="term" value="F:branched-chain amino acid transmembrane transporter activity"/>
    <property type="evidence" value="ECO:0007669"/>
    <property type="project" value="InterPro"/>
</dbReference>
<comment type="subcellular location">
    <subcellularLocation>
        <location evidence="1">Cell membrane</location>
        <topology evidence="1">Multi-pass membrane protein</topology>
    </subcellularLocation>
</comment>
<evidence type="ECO:0000256" key="3">
    <source>
        <dbReference type="ARBA" id="ARBA00022692"/>
    </source>
</evidence>
<protein>
    <submittedName>
        <fullName evidence="7">Branched-chain amino acid transport system permease protein</fullName>
    </submittedName>
</protein>
<dbReference type="GO" id="GO:0005886">
    <property type="term" value="C:plasma membrane"/>
    <property type="evidence" value="ECO:0007669"/>
    <property type="project" value="UniProtKB-SubCell"/>
</dbReference>
<feature type="transmembrane region" description="Helical" evidence="6">
    <location>
        <begin position="260"/>
        <end position="287"/>
    </location>
</feature>
<keyword evidence="5 6" id="KW-0472">Membrane</keyword>
<dbReference type="Pfam" id="PF02653">
    <property type="entry name" value="BPD_transp_2"/>
    <property type="match status" value="1"/>
</dbReference>
<sequence>MTIPASTQVPVSAVSDVRRWTKASRVAAWISIIVVAVLAFVPAFGSVGMVDRFAALFVYVILAAMWNALAGYGGLVSVGQQLFFGLGAYFTVRIAAAGVDPFVSILLAAAVVGLLSYPLSFAMLRLKGGEFAIAMWVVSELAHLLVNLDGLIQGETGTSLISLNAYPAGTRRVVIYSVALAAMVALLVGLFVLLRSRVGSAIQAIRDNEDAAETLGVNVVATKRILFMLAAFGTAIAGAVWLASATSFQPKTYFSVQWTAYMIFMVLVGGLGRFEGAILGAVIFFAIETAFGAMGVWYLIGLGLVALLFSLFLPRGLWGAVEERLGLSLMPVGYRLDLKARK</sequence>
<dbReference type="CDD" id="cd06581">
    <property type="entry name" value="TM_PBP1_LivM_like"/>
    <property type="match status" value="1"/>
</dbReference>
<keyword evidence="3 6" id="KW-0812">Transmembrane</keyword>
<feature type="transmembrane region" description="Helical" evidence="6">
    <location>
        <begin position="225"/>
        <end position="248"/>
    </location>
</feature>
<evidence type="ECO:0000256" key="2">
    <source>
        <dbReference type="ARBA" id="ARBA00022475"/>
    </source>
</evidence>
<evidence type="ECO:0000256" key="6">
    <source>
        <dbReference type="SAM" id="Phobius"/>
    </source>
</evidence>
<dbReference type="EMBL" id="FMAH01000002">
    <property type="protein sequence ID" value="SCB10836.1"/>
    <property type="molecule type" value="Genomic_DNA"/>
</dbReference>